<dbReference type="Proteomes" id="UP000479710">
    <property type="component" value="Unassembled WGS sequence"/>
</dbReference>
<keyword evidence="2" id="KW-1185">Reference proteome</keyword>
<sequence length="82" mass="8571">MGALRIRCPPVLLSSRIKSGSRTGSFVDDVVGERPVPGPLRPSGRVAVTLVAPLAPHVEWRARSHHGVGAPTTQSVKISAGL</sequence>
<evidence type="ECO:0000313" key="1">
    <source>
        <dbReference type="EMBL" id="KAF0913648.1"/>
    </source>
</evidence>
<dbReference type="AlphaFoldDB" id="A0A6G1DM01"/>
<reference evidence="1 2" key="1">
    <citation type="submission" date="2019-11" db="EMBL/GenBank/DDBJ databases">
        <title>Whole genome sequence of Oryza granulata.</title>
        <authorList>
            <person name="Li W."/>
        </authorList>
    </citation>
    <scope>NUCLEOTIDE SEQUENCE [LARGE SCALE GENOMIC DNA]</scope>
    <source>
        <strain evidence="2">cv. Menghai</strain>
        <tissue evidence="1">Leaf</tissue>
    </source>
</reference>
<name>A0A6G1DM01_9ORYZ</name>
<protein>
    <submittedName>
        <fullName evidence="1">Uncharacterized protein</fullName>
    </submittedName>
</protein>
<gene>
    <name evidence="1" type="ORF">E2562_023752</name>
</gene>
<accession>A0A6G1DM01</accession>
<dbReference type="EMBL" id="SPHZ02000006">
    <property type="protein sequence ID" value="KAF0913648.1"/>
    <property type="molecule type" value="Genomic_DNA"/>
</dbReference>
<organism evidence="1 2">
    <name type="scientific">Oryza meyeriana var. granulata</name>
    <dbReference type="NCBI Taxonomy" id="110450"/>
    <lineage>
        <taxon>Eukaryota</taxon>
        <taxon>Viridiplantae</taxon>
        <taxon>Streptophyta</taxon>
        <taxon>Embryophyta</taxon>
        <taxon>Tracheophyta</taxon>
        <taxon>Spermatophyta</taxon>
        <taxon>Magnoliopsida</taxon>
        <taxon>Liliopsida</taxon>
        <taxon>Poales</taxon>
        <taxon>Poaceae</taxon>
        <taxon>BOP clade</taxon>
        <taxon>Oryzoideae</taxon>
        <taxon>Oryzeae</taxon>
        <taxon>Oryzinae</taxon>
        <taxon>Oryza</taxon>
        <taxon>Oryza meyeriana</taxon>
    </lineage>
</organism>
<comment type="caution">
    <text evidence="1">The sequence shown here is derived from an EMBL/GenBank/DDBJ whole genome shotgun (WGS) entry which is preliminary data.</text>
</comment>
<evidence type="ECO:0000313" key="2">
    <source>
        <dbReference type="Proteomes" id="UP000479710"/>
    </source>
</evidence>
<proteinExistence type="predicted"/>